<reference evidence="4" key="1">
    <citation type="submission" date="2025-08" db="UniProtKB">
        <authorList>
            <consortium name="RefSeq"/>
        </authorList>
    </citation>
    <scope>IDENTIFICATION</scope>
    <source>
        <tissue evidence="4">Seedling</tissue>
    </source>
</reference>
<evidence type="ECO:0000256" key="2">
    <source>
        <dbReference type="SAM" id="Phobius"/>
    </source>
</evidence>
<feature type="transmembrane region" description="Helical" evidence="2">
    <location>
        <begin position="6"/>
        <end position="26"/>
    </location>
</feature>
<feature type="region of interest" description="Disordered" evidence="1">
    <location>
        <begin position="324"/>
        <end position="359"/>
    </location>
</feature>
<name>A0ABM4AEC5_ZIZJJ</name>
<feature type="transmembrane region" description="Helical" evidence="2">
    <location>
        <begin position="71"/>
        <end position="93"/>
    </location>
</feature>
<keyword evidence="2" id="KW-0472">Membrane</keyword>
<gene>
    <name evidence="4" type="primary">LOC107424178</name>
</gene>
<protein>
    <submittedName>
        <fullName evidence="4">Uncharacterized protein LOC107424178 isoform X1</fullName>
    </submittedName>
</protein>
<keyword evidence="3" id="KW-1185">Reference proteome</keyword>
<dbReference type="RefSeq" id="XP_060675075.1">
    <property type="nucleotide sequence ID" value="XM_060819092.1"/>
</dbReference>
<dbReference type="GeneID" id="107424178"/>
<organism evidence="3 4">
    <name type="scientific">Ziziphus jujuba</name>
    <name type="common">Chinese jujube</name>
    <name type="synonym">Ziziphus sativa</name>
    <dbReference type="NCBI Taxonomy" id="326968"/>
    <lineage>
        <taxon>Eukaryota</taxon>
        <taxon>Viridiplantae</taxon>
        <taxon>Streptophyta</taxon>
        <taxon>Embryophyta</taxon>
        <taxon>Tracheophyta</taxon>
        <taxon>Spermatophyta</taxon>
        <taxon>Magnoliopsida</taxon>
        <taxon>eudicotyledons</taxon>
        <taxon>Gunneridae</taxon>
        <taxon>Pentapetalae</taxon>
        <taxon>rosids</taxon>
        <taxon>fabids</taxon>
        <taxon>Rosales</taxon>
        <taxon>Rhamnaceae</taxon>
        <taxon>Paliureae</taxon>
        <taxon>Ziziphus</taxon>
    </lineage>
</organism>
<keyword evidence="2" id="KW-1133">Transmembrane helix</keyword>
<evidence type="ECO:0000256" key="1">
    <source>
        <dbReference type="SAM" id="MobiDB-lite"/>
    </source>
</evidence>
<dbReference type="Proteomes" id="UP001652623">
    <property type="component" value="Chromosome 7"/>
</dbReference>
<proteinExistence type="predicted"/>
<sequence>MAFQNFAATITRFIFAAGGLIFYFHGSFSKMQFVDDTNWKGMCFIILSLTVAFFVFMPLKCNDMFEKLCDMHFLLNALVKLLWLGLVSMLTFLTKYPRLKIHHSKSTTEEQSNRSGKVNDLLGVGSFSVLALVISCARERQQGSAGFGVFDFILQLTMDASMEIPAGHGNGSGPNLWYMFGAYVYCFLLLIIRNYGNSLAEHGISSSVARQETLLQDQDQPLEMDSVTIDIDRQLRVPFRHHYSNHYSHSNSIGNSTTTSSSGILDWSRGSVFSSNSDTVDGRSDHESIVEVVPEREEEEKRGDVILDGESNINVQLNECGSYDVEGENKNKEGTSDGESKDVETNECGNYETKGEDEDTEVMLDGDTKDMQWGNYKVDGLRRRKNMTRSKAIWSDEVEIADMKILKPYSYGWEWRLPSFTDSLVSVTLTNNVFESFTKVLSLFGCSLFSNNDDPKHQNGHEISTPLYLDTRQIHFYRYSAKNNQKWPWICWCWGYNRYVDGVELKIFLEGGEFGERHQREDQKDGDDYSHYERKKVVFPLPRKGQLLGGRQRKPMTK</sequence>
<feature type="transmembrane region" description="Helical" evidence="2">
    <location>
        <begin position="38"/>
        <end position="59"/>
    </location>
</feature>
<evidence type="ECO:0000313" key="4">
    <source>
        <dbReference type="RefSeq" id="XP_060675075.1"/>
    </source>
</evidence>
<feature type="compositionally biased region" description="Basic and acidic residues" evidence="1">
    <location>
        <begin position="327"/>
        <end position="344"/>
    </location>
</feature>
<keyword evidence="2" id="KW-0812">Transmembrane</keyword>
<evidence type="ECO:0000313" key="3">
    <source>
        <dbReference type="Proteomes" id="UP001652623"/>
    </source>
</evidence>
<accession>A0ABM4AEC5</accession>